<evidence type="ECO:0000313" key="2">
    <source>
        <dbReference type="EMBL" id="VDD92364.1"/>
    </source>
</evidence>
<dbReference type="AlphaFoldDB" id="A0A0N4VAU4"/>
<dbReference type="EMBL" id="UXUI01008782">
    <property type="protein sequence ID" value="VDD92364.1"/>
    <property type="molecule type" value="Genomic_DNA"/>
</dbReference>
<protein>
    <submittedName>
        <fullName evidence="2 4">Uncharacterized protein</fullName>
    </submittedName>
</protein>
<keyword evidence="3" id="KW-1185">Reference proteome</keyword>
<proteinExistence type="predicted"/>
<reference evidence="2 3" key="2">
    <citation type="submission" date="2018-10" db="EMBL/GenBank/DDBJ databases">
        <authorList>
            <consortium name="Pathogen Informatics"/>
        </authorList>
    </citation>
    <scope>NUCLEOTIDE SEQUENCE [LARGE SCALE GENOMIC DNA]</scope>
</reference>
<sequence length="97" mass="11229">MNENGEKQEIQYDYPILNNGDFTAVIFVEQLNILKSMIDNNNKKNCYIVKLISFFWGGWDEIERDRTGWDGTGQDGTGRDGTERDKTSERSDIDDNE</sequence>
<evidence type="ECO:0000256" key="1">
    <source>
        <dbReference type="SAM" id="MobiDB-lite"/>
    </source>
</evidence>
<evidence type="ECO:0000313" key="3">
    <source>
        <dbReference type="Proteomes" id="UP000274131"/>
    </source>
</evidence>
<feature type="compositionally biased region" description="Basic and acidic residues" evidence="1">
    <location>
        <begin position="77"/>
        <end position="97"/>
    </location>
</feature>
<dbReference type="WBParaSite" id="EVEC_0000761301-mRNA-1">
    <property type="protein sequence ID" value="EVEC_0000761301-mRNA-1"/>
    <property type="gene ID" value="EVEC_0000761301"/>
</dbReference>
<accession>A0A0N4VAU4</accession>
<feature type="region of interest" description="Disordered" evidence="1">
    <location>
        <begin position="65"/>
        <end position="97"/>
    </location>
</feature>
<organism evidence="4">
    <name type="scientific">Enterobius vermicularis</name>
    <name type="common">Human pinworm</name>
    <dbReference type="NCBI Taxonomy" id="51028"/>
    <lineage>
        <taxon>Eukaryota</taxon>
        <taxon>Metazoa</taxon>
        <taxon>Ecdysozoa</taxon>
        <taxon>Nematoda</taxon>
        <taxon>Chromadorea</taxon>
        <taxon>Rhabditida</taxon>
        <taxon>Spirurina</taxon>
        <taxon>Oxyuridomorpha</taxon>
        <taxon>Oxyuroidea</taxon>
        <taxon>Oxyuridae</taxon>
        <taxon>Enterobius</taxon>
    </lineage>
</organism>
<dbReference type="Proteomes" id="UP000274131">
    <property type="component" value="Unassembled WGS sequence"/>
</dbReference>
<name>A0A0N4VAU4_ENTVE</name>
<evidence type="ECO:0000313" key="4">
    <source>
        <dbReference type="WBParaSite" id="EVEC_0000761301-mRNA-1"/>
    </source>
</evidence>
<reference evidence="4" key="1">
    <citation type="submission" date="2017-02" db="UniProtKB">
        <authorList>
            <consortium name="WormBaseParasite"/>
        </authorList>
    </citation>
    <scope>IDENTIFICATION</scope>
</reference>
<gene>
    <name evidence="2" type="ORF">EVEC_LOCUS7115</name>
</gene>